<dbReference type="EMBL" id="BSDQ01000001">
    <property type="protein sequence ID" value="GLI30456.1"/>
    <property type="molecule type" value="Genomic_DNA"/>
</dbReference>
<keyword evidence="2" id="KW-1185">Reference proteome</keyword>
<evidence type="ECO:0000313" key="2">
    <source>
        <dbReference type="Proteomes" id="UP001144451"/>
    </source>
</evidence>
<evidence type="ECO:0000313" key="1">
    <source>
        <dbReference type="EMBL" id="GLI30456.1"/>
    </source>
</evidence>
<reference evidence="1" key="1">
    <citation type="submission" date="2022-12" db="EMBL/GenBank/DDBJ databases">
        <title>Reference genome sequencing for broad-spectrum identification of bacterial and archaeal isolates by mass spectrometry.</title>
        <authorList>
            <person name="Sekiguchi Y."/>
            <person name="Tourlousse D.M."/>
        </authorList>
    </citation>
    <scope>NUCLEOTIDE SEQUENCE</scope>
    <source>
        <strain evidence="1">5-2</strain>
    </source>
</reference>
<name>A0ABQ5REX9_9MICO</name>
<dbReference type="Proteomes" id="UP001144451">
    <property type="component" value="Unassembled WGS sequence"/>
</dbReference>
<accession>A0ABQ5REX9</accession>
<organism evidence="1 2">
    <name type="scientific">Brachybacterium conglomeratum</name>
    <dbReference type="NCBI Taxonomy" id="47846"/>
    <lineage>
        <taxon>Bacteria</taxon>
        <taxon>Bacillati</taxon>
        <taxon>Actinomycetota</taxon>
        <taxon>Actinomycetes</taxon>
        <taxon>Micrococcales</taxon>
        <taxon>Dermabacteraceae</taxon>
        <taxon>Brachybacterium</taxon>
    </lineage>
</organism>
<protein>
    <submittedName>
        <fullName evidence="1">Uncharacterized protein</fullName>
    </submittedName>
</protein>
<comment type="caution">
    <text evidence="1">The sequence shown here is derived from an EMBL/GenBank/DDBJ whole genome shotgun (WGS) entry which is preliminary data.</text>
</comment>
<gene>
    <name evidence="1" type="ORF">BCONGLO52_12970</name>
</gene>
<proteinExistence type="predicted"/>
<sequence length="231" mass="25695">MAAKFLVECKQSKTPFAAIGQHLPPWQAGAAIKRHGLSIRELPFSRGEGSYSMVPSWRALRLVDIDRRFGDDGFRASQVTKLEQRSKTWEADNAGIFNGLVLPLAKAVTHAHRGIREQRVSTAGISRDPHSWIHYDITFPVVVTSAPLLVVDATSEVPTVSECKWFSARRELDSLNLKGLFEIDFVSIDGFDEYVSSRLSYVSAIADQVRANPSLYTAEAWESPDYDSLAP</sequence>